<reference evidence="1 2" key="1">
    <citation type="submission" date="2023-04" db="EMBL/GenBank/DDBJ databases">
        <title>Genome of Basidiobolus ranarum AG-B5.</title>
        <authorList>
            <person name="Stajich J.E."/>
            <person name="Carter-House D."/>
            <person name="Gryganskyi A."/>
        </authorList>
    </citation>
    <scope>NUCLEOTIDE SEQUENCE [LARGE SCALE GENOMIC DNA]</scope>
    <source>
        <strain evidence="1 2">AG-B5</strain>
    </source>
</reference>
<sequence length="601" mass="67670">MVVSESDNWLNAYTAGEFKAKKVIETISAEKAYAPSQVYGRVWECLLDTDLDNPGPCSIVADLHLLAKNYDSILEPATTDTGCSILNKAKEEGSRMFNDAFESYGNEIVIQMQEMWCSTLDSMAEYKLHKTWNGDLRGYLKDRVTNSMMYLAYMQTLVLRKQEYTKSDDSVAQFLSGIVALLHDCYALLRVSDKNDGKNVLDHVEDNVDPAVVLLHIQTVVGRINESSLDRIHNRVFKDFINAHTTAALTHSWYGLQKEIIETVTGEVRHSVKTELTIEKSVQVLREWVATFESYCTPCPEQDVIKRAIDEAAEIVHKLLKHESTSFRKNASEWAQYVYHETLLEYNSRPHDVGVSPYFGIYYAMTVLPGDVASTDAVDVSMIFAELLHAEAARNKNRSSETMIEVSGRIGEEAIDRIALRNKWLPEVKESVNCSYRDCLNKRKLTEVRDMAAEALPESTKRKNYISDKYYEYIEQRVVEGFWIFTEVLINALCRSNIPRSLLGMGAIGEAGVILFETLSLKRRLQEDGGASIHNLYPTQGKEGVRELYARACGIMLVNGYGNCMRSSNCAGRVYAASVSSAELCMAGSVTRAMLDNKLPN</sequence>
<evidence type="ECO:0000313" key="1">
    <source>
        <dbReference type="EMBL" id="KAK9681375.1"/>
    </source>
</evidence>
<comment type="caution">
    <text evidence="1">The sequence shown here is derived from an EMBL/GenBank/DDBJ whole genome shotgun (WGS) entry which is preliminary data.</text>
</comment>
<proteinExistence type="predicted"/>
<gene>
    <name evidence="1" type="ORF">K7432_015655</name>
</gene>
<protein>
    <submittedName>
        <fullName evidence="1">Uncharacterized protein</fullName>
    </submittedName>
</protein>
<evidence type="ECO:0000313" key="2">
    <source>
        <dbReference type="Proteomes" id="UP001479436"/>
    </source>
</evidence>
<dbReference type="EMBL" id="JASJQH010009080">
    <property type="protein sequence ID" value="KAK9681375.1"/>
    <property type="molecule type" value="Genomic_DNA"/>
</dbReference>
<accession>A0ABR2VMS3</accession>
<organism evidence="1 2">
    <name type="scientific">Basidiobolus ranarum</name>
    <dbReference type="NCBI Taxonomy" id="34480"/>
    <lineage>
        <taxon>Eukaryota</taxon>
        <taxon>Fungi</taxon>
        <taxon>Fungi incertae sedis</taxon>
        <taxon>Zoopagomycota</taxon>
        <taxon>Entomophthoromycotina</taxon>
        <taxon>Basidiobolomycetes</taxon>
        <taxon>Basidiobolales</taxon>
        <taxon>Basidiobolaceae</taxon>
        <taxon>Basidiobolus</taxon>
    </lineage>
</organism>
<keyword evidence="2" id="KW-1185">Reference proteome</keyword>
<name>A0ABR2VMS3_9FUNG</name>
<dbReference type="Proteomes" id="UP001479436">
    <property type="component" value="Unassembled WGS sequence"/>
</dbReference>